<dbReference type="InterPro" id="IPR013342">
    <property type="entry name" value="Mandelate_racemase_C"/>
</dbReference>
<evidence type="ECO:0000256" key="1">
    <source>
        <dbReference type="ARBA" id="ARBA00001946"/>
    </source>
</evidence>
<dbReference type="EMBL" id="CP042434">
    <property type="protein sequence ID" value="QEC73825.1"/>
    <property type="molecule type" value="Genomic_DNA"/>
</dbReference>
<dbReference type="SFLD" id="SFLDS00001">
    <property type="entry name" value="Enolase"/>
    <property type="match status" value="1"/>
</dbReference>
<evidence type="ECO:0000256" key="2">
    <source>
        <dbReference type="ARBA" id="ARBA00022723"/>
    </source>
</evidence>
<protein>
    <submittedName>
        <fullName evidence="5">Mandelate racemase/muconate lactonizing enzyme family protein</fullName>
    </submittedName>
</protein>
<sequence>MHQIDKEVFKIMRAEIRVLAPVKTVLPFQDSTMGPFNSFGLSILTLEDDQGNIGEAPVFSTYINILEQCLFPILFHSDNIAYKELYHLLYWSIRNEGFRGQASALLGQLDMALYDLAARRKKQPLYKYLNGTTNQVKIYGSGGGTNYSYQELEQELAMFMNMGIDCVKMKVGRQFGLQMDEDVERVRFVRKYVGDQIRLAVDANQIWTCTQAMEFMHRVEDLNIAWMEEPVHSAAYADIEQICKISPIKIAYGESERTAKMFPALINAGVKHLQPVPTQLGGIAEWLEIKELAQNAKVDFSSGGYSLYTASLMTTAPNGFMVEYLHPIMYCLEQYFMIHPKCVKGEFVIPEIEGLPIRIDWAYWQKRNKIIMNRVWTRDQMSAYNPAVTM</sequence>
<dbReference type="KEGG" id="agi:FSB73_21320"/>
<dbReference type="GO" id="GO:0016836">
    <property type="term" value="F:hydro-lyase activity"/>
    <property type="evidence" value="ECO:0007669"/>
    <property type="project" value="TreeGrafter"/>
</dbReference>
<keyword evidence="6" id="KW-1185">Reference proteome</keyword>
<dbReference type="InterPro" id="IPR029065">
    <property type="entry name" value="Enolase_C-like"/>
</dbReference>
<dbReference type="GO" id="GO:0009063">
    <property type="term" value="P:amino acid catabolic process"/>
    <property type="evidence" value="ECO:0007669"/>
    <property type="project" value="InterPro"/>
</dbReference>
<feature type="domain" description="Mandelate racemase/muconate lactonizing enzyme C-terminal" evidence="4">
    <location>
        <begin position="149"/>
        <end position="246"/>
    </location>
</feature>
<proteinExistence type="predicted"/>
<reference evidence="5 6" key="1">
    <citation type="journal article" date="2017" name="Int. J. Syst. Evol. Microbiol.">
        <title>Arachidicoccus ginsenosidivorans sp. nov., with ginsenoside-converting activity isolated from ginseng cultivating soil.</title>
        <authorList>
            <person name="Siddiqi M.Z."/>
            <person name="Aslam Z."/>
            <person name="Im W.T."/>
        </authorList>
    </citation>
    <scope>NUCLEOTIDE SEQUENCE [LARGE SCALE GENOMIC DNA]</scope>
    <source>
        <strain evidence="5 6">Gsoil 809</strain>
    </source>
</reference>
<comment type="cofactor">
    <cofactor evidence="1">
        <name>Mg(2+)</name>
        <dbReference type="ChEBI" id="CHEBI:18420"/>
    </cofactor>
</comment>
<dbReference type="SMART" id="SM00922">
    <property type="entry name" value="MR_MLE"/>
    <property type="match status" value="1"/>
</dbReference>
<dbReference type="Pfam" id="PF13378">
    <property type="entry name" value="MR_MLE_C"/>
    <property type="match status" value="1"/>
</dbReference>
<dbReference type="InterPro" id="IPR046945">
    <property type="entry name" value="RHMD-like"/>
</dbReference>
<dbReference type="InterPro" id="IPR018110">
    <property type="entry name" value="Mandel_Rmase/mucon_lact_enz_CS"/>
</dbReference>
<accession>A0A5B8VTB8</accession>
<dbReference type="PANTHER" id="PTHR13794">
    <property type="entry name" value="ENOLASE SUPERFAMILY, MANDELATE RACEMASE"/>
    <property type="match status" value="1"/>
</dbReference>
<dbReference type="GO" id="GO:0016854">
    <property type="term" value="F:racemase and epimerase activity"/>
    <property type="evidence" value="ECO:0007669"/>
    <property type="project" value="UniProtKB-ARBA"/>
</dbReference>
<dbReference type="RefSeq" id="WP_146786971.1">
    <property type="nucleotide sequence ID" value="NZ_CP042434.1"/>
</dbReference>
<dbReference type="Gene3D" id="3.30.390.10">
    <property type="entry name" value="Enolase-like, N-terminal domain"/>
    <property type="match status" value="1"/>
</dbReference>
<organism evidence="5 6">
    <name type="scientific">Arachidicoccus ginsenosidivorans</name>
    <dbReference type="NCBI Taxonomy" id="496057"/>
    <lineage>
        <taxon>Bacteria</taxon>
        <taxon>Pseudomonadati</taxon>
        <taxon>Bacteroidota</taxon>
        <taxon>Chitinophagia</taxon>
        <taxon>Chitinophagales</taxon>
        <taxon>Chitinophagaceae</taxon>
        <taxon>Arachidicoccus</taxon>
    </lineage>
</organism>
<name>A0A5B8VTB8_9BACT</name>
<evidence type="ECO:0000259" key="4">
    <source>
        <dbReference type="SMART" id="SM00922"/>
    </source>
</evidence>
<dbReference type="SUPFAM" id="SSF54826">
    <property type="entry name" value="Enolase N-terminal domain-like"/>
    <property type="match status" value="1"/>
</dbReference>
<dbReference type="SUPFAM" id="SSF51604">
    <property type="entry name" value="Enolase C-terminal domain-like"/>
    <property type="match status" value="1"/>
</dbReference>
<dbReference type="OrthoDB" id="9796450at2"/>
<dbReference type="GO" id="GO:0000287">
    <property type="term" value="F:magnesium ion binding"/>
    <property type="evidence" value="ECO:0007669"/>
    <property type="project" value="TreeGrafter"/>
</dbReference>
<dbReference type="AlphaFoldDB" id="A0A5B8VTB8"/>
<dbReference type="InterPro" id="IPR029017">
    <property type="entry name" value="Enolase-like_N"/>
</dbReference>
<dbReference type="GO" id="GO:0016052">
    <property type="term" value="P:carbohydrate catabolic process"/>
    <property type="evidence" value="ECO:0007669"/>
    <property type="project" value="TreeGrafter"/>
</dbReference>
<dbReference type="CDD" id="cd03316">
    <property type="entry name" value="MR_like"/>
    <property type="match status" value="1"/>
</dbReference>
<evidence type="ECO:0000313" key="5">
    <source>
        <dbReference type="EMBL" id="QEC73825.1"/>
    </source>
</evidence>
<keyword evidence="2" id="KW-0479">Metal-binding</keyword>
<dbReference type="Gene3D" id="3.20.20.120">
    <property type="entry name" value="Enolase-like C-terminal domain"/>
    <property type="match status" value="1"/>
</dbReference>
<dbReference type="PROSITE" id="PS00909">
    <property type="entry name" value="MR_MLE_2"/>
    <property type="match status" value="1"/>
</dbReference>
<evidence type="ECO:0000256" key="3">
    <source>
        <dbReference type="ARBA" id="ARBA00022842"/>
    </source>
</evidence>
<dbReference type="Proteomes" id="UP000321291">
    <property type="component" value="Chromosome"/>
</dbReference>
<evidence type="ECO:0000313" key="6">
    <source>
        <dbReference type="Proteomes" id="UP000321291"/>
    </source>
</evidence>
<gene>
    <name evidence="5" type="ORF">FSB73_21320</name>
</gene>
<dbReference type="PANTHER" id="PTHR13794:SF58">
    <property type="entry name" value="MITOCHONDRIAL ENOLASE SUPERFAMILY MEMBER 1"/>
    <property type="match status" value="1"/>
</dbReference>
<keyword evidence="3" id="KW-0460">Magnesium</keyword>
<dbReference type="InterPro" id="IPR036849">
    <property type="entry name" value="Enolase-like_C_sf"/>
</dbReference>